<keyword evidence="3" id="KW-1185">Reference proteome</keyword>
<proteinExistence type="predicted"/>
<evidence type="ECO:0000313" key="2">
    <source>
        <dbReference type="EMBL" id="EAA21514.1"/>
    </source>
</evidence>
<dbReference type="Proteomes" id="UP000008553">
    <property type="component" value="Unassembled WGS sequence"/>
</dbReference>
<name>Q7RMT6_PLAYO</name>
<feature type="compositionally biased region" description="Basic and acidic residues" evidence="1">
    <location>
        <begin position="158"/>
        <end position="167"/>
    </location>
</feature>
<accession>Q7RMT6</accession>
<dbReference type="PaxDb" id="73239-Q7RMT6"/>
<dbReference type="AlphaFoldDB" id="Q7RMT6"/>
<evidence type="ECO:0000256" key="1">
    <source>
        <dbReference type="SAM" id="MobiDB-lite"/>
    </source>
</evidence>
<gene>
    <name evidence="2" type="ORF">PY02092</name>
</gene>
<sequence>MLKYVNRINKKLIYKLHLENDKIIDMPMFLVDNLYIRNKEELICLLKHAINFNTNDFLYNYKRVLLKDDTFINHKFERSVNFDKNGIENENYTSEYIGSNKNMDDKNVSKKSGNNSCVELEINKTKCDDTLSNIINDVNINKSYNNDYIKNEKKKKNEKNEKNEKKISPNLNPYKYDNEEYNELINCLSEINEYDENYNSKDFYFYENILHLRDKEIVEDESKENYIQYFDNRKKIKDKNIKSEKIDFSILEILGKEYINKIENDKKYNYKNTIKLLNIFIKLSYKKNEIQYIIKKLLKNLYMCIYSEDLKIATLHF</sequence>
<comment type="caution">
    <text evidence="2">The sequence shown here is derived from an EMBL/GenBank/DDBJ whole genome shotgun (WGS) entry which is preliminary data.</text>
</comment>
<protein>
    <submittedName>
        <fullName evidence="2">Uncharacterized protein</fullName>
    </submittedName>
</protein>
<dbReference type="EMBL" id="AABL01000573">
    <property type="protein sequence ID" value="EAA21514.1"/>
    <property type="molecule type" value="Genomic_DNA"/>
</dbReference>
<evidence type="ECO:0000313" key="3">
    <source>
        <dbReference type="Proteomes" id="UP000008553"/>
    </source>
</evidence>
<reference evidence="2 3" key="1">
    <citation type="journal article" date="2002" name="Nature">
        <title>Genome sequence and comparative analysis of the model rodent malaria parasite Plasmodium yoelii yoelii.</title>
        <authorList>
            <person name="Carlton J.M."/>
            <person name="Angiuoli S.V."/>
            <person name="Suh B.B."/>
            <person name="Kooij T.W."/>
            <person name="Pertea M."/>
            <person name="Silva J.C."/>
            <person name="Ermolaeva M.D."/>
            <person name="Allen J.E."/>
            <person name="Selengut J.D."/>
            <person name="Koo H.L."/>
            <person name="Peterson J.D."/>
            <person name="Pop M."/>
            <person name="Kosack D.S."/>
            <person name="Shumway M.F."/>
            <person name="Bidwell S.L."/>
            <person name="Shallom S.J."/>
            <person name="van Aken S.E."/>
            <person name="Riedmuller S.B."/>
            <person name="Feldblyum T.V."/>
            <person name="Cho J.K."/>
            <person name="Quackenbush J."/>
            <person name="Sedegah M."/>
            <person name="Shoaibi A."/>
            <person name="Cummings L.M."/>
            <person name="Florens L."/>
            <person name="Yates J.R."/>
            <person name="Raine J.D."/>
            <person name="Sinden R.E."/>
            <person name="Harris M.A."/>
            <person name="Cunningham D.A."/>
            <person name="Preiser P.R."/>
            <person name="Bergman L.W."/>
            <person name="Vaidya A.B."/>
            <person name="van Lin L.H."/>
            <person name="Janse C.J."/>
            <person name="Waters A.P."/>
            <person name="Smith H.O."/>
            <person name="White O.R."/>
            <person name="Salzberg S.L."/>
            <person name="Venter J.C."/>
            <person name="Fraser C.M."/>
            <person name="Hoffman S.L."/>
            <person name="Gardner M.J."/>
            <person name="Carucci D.J."/>
        </authorList>
    </citation>
    <scope>NUCLEOTIDE SEQUENCE [LARGE SCALE GENOMIC DNA]</scope>
    <source>
        <strain evidence="2 3">17XNL</strain>
    </source>
</reference>
<feature type="non-terminal residue" evidence="2">
    <location>
        <position position="317"/>
    </location>
</feature>
<feature type="region of interest" description="Disordered" evidence="1">
    <location>
        <begin position="151"/>
        <end position="171"/>
    </location>
</feature>
<dbReference type="InParanoid" id="Q7RMT6"/>
<organism evidence="2 3">
    <name type="scientific">Plasmodium yoelii yoelii</name>
    <dbReference type="NCBI Taxonomy" id="73239"/>
    <lineage>
        <taxon>Eukaryota</taxon>
        <taxon>Sar</taxon>
        <taxon>Alveolata</taxon>
        <taxon>Apicomplexa</taxon>
        <taxon>Aconoidasida</taxon>
        <taxon>Haemosporida</taxon>
        <taxon>Plasmodiidae</taxon>
        <taxon>Plasmodium</taxon>
        <taxon>Plasmodium (Vinckeia)</taxon>
    </lineage>
</organism>